<dbReference type="InterPro" id="IPR016158">
    <property type="entry name" value="Cullin_homology"/>
</dbReference>
<dbReference type="SMART" id="SM00884">
    <property type="entry name" value="Cullin_Nedd8"/>
    <property type="match status" value="1"/>
</dbReference>
<gene>
    <name evidence="6" type="ORF">MUK42_27321</name>
</gene>
<name>A0A9E7EXT2_9LILI</name>
<dbReference type="Proteomes" id="UP001055439">
    <property type="component" value="Chromosome 2"/>
</dbReference>
<dbReference type="InterPro" id="IPR019559">
    <property type="entry name" value="Cullin_neddylation_domain"/>
</dbReference>
<dbReference type="InterPro" id="IPR036317">
    <property type="entry name" value="Cullin_homology_sf"/>
</dbReference>
<reference evidence="6" key="1">
    <citation type="submission" date="2022-05" db="EMBL/GenBank/DDBJ databases">
        <title>The Musa troglodytarum L. genome provides insights into the mechanism of non-climacteric behaviour and enrichment of carotenoids.</title>
        <authorList>
            <person name="Wang J."/>
        </authorList>
    </citation>
    <scope>NUCLEOTIDE SEQUENCE</scope>
    <source>
        <tissue evidence="6">Leaf</tissue>
    </source>
</reference>
<evidence type="ECO:0000313" key="7">
    <source>
        <dbReference type="Proteomes" id="UP001055439"/>
    </source>
</evidence>
<dbReference type="PANTHER" id="PTHR11932">
    <property type="entry name" value="CULLIN"/>
    <property type="match status" value="1"/>
</dbReference>
<evidence type="ECO:0000313" key="6">
    <source>
        <dbReference type="EMBL" id="URD85929.1"/>
    </source>
</evidence>
<dbReference type="Pfam" id="PF10557">
    <property type="entry name" value="Cullin_Nedd8"/>
    <property type="match status" value="1"/>
</dbReference>
<dbReference type="FunFam" id="1.10.10.10:FF:000014">
    <property type="entry name" value="Cullin 1"/>
    <property type="match status" value="1"/>
</dbReference>
<dbReference type="InterPro" id="IPR045093">
    <property type="entry name" value="Cullin"/>
</dbReference>
<proteinExistence type="inferred from homology"/>
<dbReference type="AlphaFoldDB" id="A0A9E7EXT2"/>
<dbReference type="GO" id="GO:0031625">
    <property type="term" value="F:ubiquitin protein ligase binding"/>
    <property type="evidence" value="ECO:0007669"/>
    <property type="project" value="InterPro"/>
</dbReference>
<evidence type="ECO:0000256" key="1">
    <source>
        <dbReference type="ARBA" id="ARBA00006019"/>
    </source>
</evidence>
<dbReference type="InterPro" id="IPR001373">
    <property type="entry name" value="Cullin_N"/>
</dbReference>
<feature type="domain" description="Cullin family profile" evidence="4">
    <location>
        <begin position="329"/>
        <end position="407"/>
    </location>
</feature>
<feature type="domain" description="Cullin neddylation" evidence="5">
    <location>
        <begin position="514"/>
        <end position="580"/>
    </location>
</feature>
<evidence type="ECO:0000259" key="4">
    <source>
        <dbReference type="SMART" id="SM00182"/>
    </source>
</evidence>
<dbReference type="SUPFAM" id="SSF75632">
    <property type="entry name" value="Cullin homology domain"/>
    <property type="match status" value="1"/>
</dbReference>
<dbReference type="SUPFAM" id="SSF46785">
    <property type="entry name" value="Winged helix' DNA-binding domain"/>
    <property type="match status" value="1"/>
</dbReference>
<dbReference type="InterPro" id="IPR036388">
    <property type="entry name" value="WH-like_DNA-bd_sf"/>
</dbReference>
<sequence>MSDDPRKSNFSIQPFKNPVILDPGYADKTWKTLEHGIRNILNDNYDGLSFEVLHRNAYNMALHGFGEKLHSGLATTVTTHLQEVSASIERERMGEVIIRDSVKNTKMLMRILEPSLYEKDFEKPFLDDSAIFYAGESRVLIECCDCREYLKMVERRLGEEKERASHYLADRTEPKILGIVEEEMIAKHMRRLVHMDSGLVSMLLRHEYEDLGRLYSLLRRCTGGVSTIRDLMTSHLRETGQQLVTDAGSSRNPVDLVRRLLDKKDKYDKIVTGVFGDDKTFQTAVSTSFEYFINLNSRSPKFISLYVDDTLRKASEGAGGKDDVEIVLHKVMTLFRYLQEKDVFEKYHRQNLANRLLSPTRPSTACKLPDEIHDVCEKFRAYYLGSHACRKLTWQTDLGTADVVVTVGNGQKHGLNVSTCQMCVLVLFNSADRLSCKDIQQATAIPLPDLKRCLWSLACVPDMNVLCKNPMNNDIAEDDVFCVNDNFTSNLFQVKIDTAAAEEESEQQEIRQKVEEARKYQIDAAIIRVMKAQRVLNLNSLVTEVAKQLQPRVLPDPAVIKKRIESLIEREYLEDNRNQYQYIA</sequence>
<evidence type="ECO:0000256" key="2">
    <source>
        <dbReference type="ARBA" id="ARBA00022499"/>
    </source>
</evidence>
<dbReference type="Gene3D" id="1.20.1310.10">
    <property type="entry name" value="Cullin Repeats"/>
    <property type="match status" value="2"/>
</dbReference>
<dbReference type="SUPFAM" id="SSF74788">
    <property type="entry name" value="Cullin repeat-like"/>
    <property type="match status" value="1"/>
</dbReference>
<protein>
    <submittedName>
        <fullName evidence="6">Cullin protein neddylation domain</fullName>
    </submittedName>
</protein>
<keyword evidence="3" id="KW-0832">Ubl conjugation</keyword>
<dbReference type="SMART" id="SM00182">
    <property type="entry name" value="CULLIN"/>
    <property type="match status" value="1"/>
</dbReference>
<dbReference type="GO" id="GO:0006511">
    <property type="term" value="P:ubiquitin-dependent protein catabolic process"/>
    <property type="evidence" value="ECO:0007669"/>
    <property type="project" value="InterPro"/>
</dbReference>
<dbReference type="InterPro" id="IPR059120">
    <property type="entry name" value="Cullin-like_AB"/>
</dbReference>
<dbReference type="FunFam" id="1.20.1310.10:FF:000001">
    <property type="entry name" value="Cullin 3"/>
    <property type="match status" value="1"/>
</dbReference>
<dbReference type="EMBL" id="CP097504">
    <property type="protein sequence ID" value="URD85929.1"/>
    <property type="molecule type" value="Genomic_DNA"/>
</dbReference>
<comment type="similarity">
    <text evidence="1">Belongs to the cullin family.</text>
</comment>
<dbReference type="Gene3D" id="1.10.10.10">
    <property type="entry name" value="Winged helix-like DNA-binding domain superfamily/Winged helix DNA-binding domain"/>
    <property type="match status" value="1"/>
</dbReference>
<dbReference type="OrthoDB" id="27073at2759"/>
<dbReference type="Pfam" id="PF00888">
    <property type="entry name" value="Cullin"/>
    <property type="match status" value="1"/>
</dbReference>
<dbReference type="InterPro" id="IPR036390">
    <property type="entry name" value="WH_DNA-bd_sf"/>
</dbReference>
<keyword evidence="2" id="KW-1017">Isopeptide bond</keyword>
<evidence type="ECO:0000256" key="3">
    <source>
        <dbReference type="ARBA" id="ARBA00022843"/>
    </source>
</evidence>
<keyword evidence="7" id="KW-1185">Reference proteome</keyword>
<accession>A0A9E7EXT2</accession>
<dbReference type="Pfam" id="PF26557">
    <property type="entry name" value="Cullin_AB"/>
    <property type="match status" value="1"/>
</dbReference>
<dbReference type="Gene3D" id="3.30.230.130">
    <property type="entry name" value="Cullin, Chain C, Domain 2"/>
    <property type="match status" value="1"/>
</dbReference>
<organism evidence="6 7">
    <name type="scientific">Musa troglodytarum</name>
    <name type="common">fe'i banana</name>
    <dbReference type="NCBI Taxonomy" id="320322"/>
    <lineage>
        <taxon>Eukaryota</taxon>
        <taxon>Viridiplantae</taxon>
        <taxon>Streptophyta</taxon>
        <taxon>Embryophyta</taxon>
        <taxon>Tracheophyta</taxon>
        <taxon>Spermatophyta</taxon>
        <taxon>Magnoliopsida</taxon>
        <taxon>Liliopsida</taxon>
        <taxon>Zingiberales</taxon>
        <taxon>Musaceae</taxon>
        <taxon>Musa</taxon>
    </lineage>
</organism>
<evidence type="ECO:0000259" key="5">
    <source>
        <dbReference type="SMART" id="SM00884"/>
    </source>
</evidence>
<dbReference type="InterPro" id="IPR016159">
    <property type="entry name" value="Cullin_repeat-like_dom_sf"/>
</dbReference>